<feature type="signal peptide" evidence="2">
    <location>
        <begin position="1"/>
        <end position="33"/>
    </location>
</feature>
<comment type="caution">
    <text evidence="3">The sequence shown here is derived from an EMBL/GenBank/DDBJ whole genome shotgun (WGS) entry which is preliminary data.</text>
</comment>
<feature type="region of interest" description="Disordered" evidence="1">
    <location>
        <begin position="659"/>
        <end position="681"/>
    </location>
</feature>
<evidence type="ECO:0008006" key="5">
    <source>
        <dbReference type="Google" id="ProtNLM"/>
    </source>
</evidence>
<evidence type="ECO:0000313" key="3">
    <source>
        <dbReference type="EMBL" id="GAA4713201.1"/>
    </source>
</evidence>
<protein>
    <recommendedName>
        <fullName evidence="5">Polysaccharide deacetylase</fullName>
    </recommendedName>
</protein>
<accession>A0ABP8XRI1</accession>
<evidence type="ECO:0000256" key="2">
    <source>
        <dbReference type="SAM" id="SignalP"/>
    </source>
</evidence>
<evidence type="ECO:0000256" key="1">
    <source>
        <dbReference type="SAM" id="MobiDB-lite"/>
    </source>
</evidence>
<reference evidence="4" key="1">
    <citation type="journal article" date="2019" name="Int. J. Syst. Evol. Microbiol.">
        <title>The Global Catalogue of Microorganisms (GCM) 10K type strain sequencing project: providing services to taxonomists for standard genome sequencing and annotation.</title>
        <authorList>
            <consortium name="The Broad Institute Genomics Platform"/>
            <consortium name="The Broad Institute Genome Sequencing Center for Infectious Disease"/>
            <person name="Wu L."/>
            <person name="Ma J."/>
        </authorList>
    </citation>
    <scope>NUCLEOTIDE SEQUENCE [LARGE SCALE GENOMIC DNA]</scope>
    <source>
        <strain evidence="4">JCM 18055</strain>
    </source>
</reference>
<dbReference type="RefSeq" id="WP_345384662.1">
    <property type="nucleotide sequence ID" value="NZ_BAABIC010000037.1"/>
</dbReference>
<proteinExistence type="predicted"/>
<organism evidence="3 4">
    <name type="scientific">Pseudonocardia yuanmonensis</name>
    <dbReference type="NCBI Taxonomy" id="1095914"/>
    <lineage>
        <taxon>Bacteria</taxon>
        <taxon>Bacillati</taxon>
        <taxon>Actinomycetota</taxon>
        <taxon>Actinomycetes</taxon>
        <taxon>Pseudonocardiales</taxon>
        <taxon>Pseudonocardiaceae</taxon>
        <taxon>Pseudonocardia</taxon>
    </lineage>
</organism>
<dbReference type="Proteomes" id="UP001500325">
    <property type="component" value="Unassembled WGS sequence"/>
</dbReference>
<keyword evidence="2" id="KW-0732">Signal</keyword>
<evidence type="ECO:0000313" key="4">
    <source>
        <dbReference type="Proteomes" id="UP001500325"/>
    </source>
</evidence>
<gene>
    <name evidence="3" type="ORF">GCM10023215_65110</name>
</gene>
<feature type="compositionally biased region" description="Low complexity" evidence="1">
    <location>
        <begin position="659"/>
        <end position="675"/>
    </location>
</feature>
<keyword evidence="4" id="KW-1185">Reference proteome</keyword>
<dbReference type="EMBL" id="BAABIC010000037">
    <property type="protein sequence ID" value="GAA4713201.1"/>
    <property type="molecule type" value="Genomic_DNA"/>
</dbReference>
<name>A0ABP8XRI1_9PSEU</name>
<feature type="chain" id="PRO_5046185323" description="Polysaccharide deacetylase" evidence="2">
    <location>
        <begin position="34"/>
        <end position="681"/>
    </location>
</feature>
<sequence>MSLAVTRRPLGLAASVVLLVAALLVTGLTPASAQPASGGARIDLQVLVVTDGSREVEAFHDALDTTGVPVQVVDLADPARPRIDAAFLADRVDGRPRARFQGVVLPGPGPKELAAAELAALHAYERRFDVRQISALAAGGAAAGTAEPEFRGALDGLTGRIGADALRAEFGYARGPVPFEDPSTHPDSWAEAARPLPGVRPLVTVDAPGAPRGLTVAGVRSDRGREELVLTVGYGSDSSQFQVLAPGMIRWLTRGIHLGLERAWFAVHIDDVLLPNARWVPEANCTAGSDCPPEVGPRPLIRMTADDVAFAVDWQRRHDFRMDLAYNGSGSVAAAPGAADPLTEALVAGKGEFGWINHTWSHLYLGCVRDFSVTPWQCDEVPLFGWTRHVNERTIADEIRLNIDFARRHGLPIDEAELVTGEHGGLAKPPRMPEDNPNLADALDETGILTLASDASSEPEQRMVGGANTVPRHPINLDFNTATEVETVDQYNFISTSLADGGDGTCEADGSCIRPADPVTGFRDVVVPAEADLALRHVLANDPRPHYVHQPQLTEDRTIYPILERVLGAYRALFTEDRPLLVPTMTATRDVLNGRAAFARAVGEGRVDAYVVDGVVTVSTDGHVDVPLTAPPGTRLEGAPGDFGDDYGTVRSGWFPVDGGRTLTLPTTGPTADPTTSEEQR</sequence>